<evidence type="ECO:0000259" key="3">
    <source>
        <dbReference type="Pfam" id="PF23357"/>
    </source>
</evidence>
<feature type="transmembrane region" description="Helical" evidence="1">
    <location>
        <begin position="7"/>
        <end position="28"/>
    </location>
</feature>
<evidence type="ECO:0000259" key="2">
    <source>
        <dbReference type="Pfam" id="PF09822"/>
    </source>
</evidence>
<proteinExistence type="predicted"/>
<sequence>MKSLPAAFKYLVWPGLMLLTAGLVVGALNGWTEIAVGLLVVGAIAIVAAIAAGSYSGFWQQRSTLAGTNAVVSVLAVIVILGLVNFLGDRYSWRTDLTEGQLLSLSPASQEVVENLKQPTELLLFSQLPDPTEKQLLEDYRRYNSDFTYRYIDPVSEPQLAQQFKVQTGNEVFLQAGEKTVSVPRPAPQAPVTERTLTNKLAQLGQEQTAVAYFLQGHGEYDVTGAQPGYFEAATRLQEQNYTVAPLNLAETNAVPPDADVLIVSGARQALFDSEIAAIEKYLDAGGSAFLLIDPQAKTGLEKLLSPWGVVPEEAIVIDTSGGGQLVGLGPAAPLVTEYGNHPITESFGNGRSFYPVARPLKITEVSGVEETPLLFTPQNSQAQPIAEGEELTVDTNQEPQGPFVIGAAFTRPVKTAVAKEDSSVDQSEESRLVVIGNSSFATDGLFSQQLNGDVFLNSVNWLSKIDNPTLSIQPKEITNRRFEMTVQQQIFLTLLALVIFPLAGLIGAGLLWAKRR</sequence>
<keyword evidence="1" id="KW-0472">Membrane</keyword>
<dbReference type="Proteomes" id="UP000249354">
    <property type="component" value="Unassembled WGS sequence"/>
</dbReference>
<evidence type="ECO:0000313" key="4">
    <source>
        <dbReference type="EMBL" id="PZO18701.1"/>
    </source>
</evidence>
<comment type="caution">
    <text evidence="4">The sequence shown here is derived from an EMBL/GenBank/DDBJ whole genome shotgun (WGS) entry which is preliminary data.</text>
</comment>
<dbReference type="Pfam" id="PF09822">
    <property type="entry name" value="ABC_transp_aux"/>
    <property type="match status" value="1"/>
</dbReference>
<dbReference type="AlphaFoldDB" id="A0A2W4W2C8"/>
<reference evidence="4 5" key="2">
    <citation type="submission" date="2018-06" db="EMBL/GenBank/DDBJ databases">
        <title>Metagenomic assembly of (sub)arctic Cyanobacteria and their associated microbiome from non-axenic cultures.</title>
        <authorList>
            <person name="Baurain D."/>
        </authorList>
    </citation>
    <scope>NUCLEOTIDE SEQUENCE [LARGE SCALE GENOMIC DNA]</scope>
    <source>
        <strain evidence="4">ULC129bin1</strain>
    </source>
</reference>
<feature type="domain" description="DUF7088" evidence="3">
    <location>
        <begin position="100"/>
        <end position="167"/>
    </location>
</feature>
<accession>A0A2W4W2C8</accession>
<dbReference type="EMBL" id="QBMC01000051">
    <property type="protein sequence ID" value="PZO18701.1"/>
    <property type="molecule type" value="Genomic_DNA"/>
</dbReference>
<keyword evidence="1" id="KW-0812">Transmembrane</keyword>
<dbReference type="InterPro" id="IPR055396">
    <property type="entry name" value="DUF7088"/>
</dbReference>
<evidence type="ECO:0000313" key="5">
    <source>
        <dbReference type="Proteomes" id="UP000249354"/>
    </source>
</evidence>
<feature type="domain" description="ABC-type uncharacterised transport system" evidence="2">
    <location>
        <begin position="213"/>
        <end position="446"/>
    </location>
</feature>
<gene>
    <name evidence="4" type="ORF">DCF25_09355</name>
</gene>
<dbReference type="SUPFAM" id="SSF52317">
    <property type="entry name" value="Class I glutamine amidotransferase-like"/>
    <property type="match status" value="1"/>
</dbReference>
<feature type="transmembrane region" description="Helical" evidence="1">
    <location>
        <begin position="70"/>
        <end position="88"/>
    </location>
</feature>
<feature type="transmembrane region" description="Helical" evidence="1">
    <location>
        <begin position="491"/>
        <end position="514"/>
    </location>
</feature>
<name>A0A2W4W2C8_9CYAN</name>
<feature type="transmembrane region" description="Helical" evidence="1">
    <location>
        <begin position="34"/>
        <end position="58"/>
    </location>
</feature>
<organism evidence="4 5">
    <name type="scientific">Leptolyngbya foveolarum</name>
    <dbReference type="NCBI Taxonomy" id="47253"/>
    <lineage>
        <taxon>Bacteria</taxon>
        <taxon>Bacillati</taxon>
        <taxon>Cyanobacteriota</taxon>
        <taxon>Cyanophyceae</taxon>
        <taxon>Leptolyngbyales</taxon>
        <taxon>Leptolyngbyaceae</taxon>
        <taxon>Leptolyngbya group</taxon>
        <taxon>Leptolyngbya</taxon>
    </lineage>
</organism>
<protein>
    <submittedName>
        <fullName evidence="4">ABC transporter</fullName>
    </submittedName>
</protein>
<dbReference type="InterPro" id="IPR019196">
    <property type="entry name" value="ABC_transp_unknown"/>
</dbReference>
<reference evidence="5" key="1">
    <citation type="submission" date="2018-04" db="EMBL/GenBank/DDBJ databases">
        <authorList>
            <person name="Cornet L."/>
        </authorList>
    </citation>
    <scope>NUCLEOTIDE SEQUENCE [LARGE SCALE GENOMIC DNA]</scope>
</reference>
<keyword evidence="1" id="KW-1133">Transmembrane helix</keyword>
<evidence type="ECO:0000256" key="1">
    <source>
        <dbReference type="SAM" id="Phobius"/>
    </source>
</evidence>
<dbReference type="Pfam" id="PF23357">
    <property type="entry name" value="DUF7088"/>
    <property type="match status" value="1"/>
</dbReference>
<dbReference type="InterPro" id="IPR029062">
    <property type="entry name" value="Class_I_gatase-like"/>
</dbReference>